<dbReference type="GeneID" id="14891739"/>
<dbReference type="Gene3D" id="1.10.555.10">
    <property type="entry name" value="Rho GTPase activation protein"/>
    <property type="match status" value="1"/>
</dbReference>
<name>A0A0A1UGJ2_ENTIV</name>
<evidence type="ECO:0000259" key="2">
    <source>
        <dbReference type="PROSITE" id="PS50238"/>
    </source>
</evidence>
<dbReference type="KEGG" id="eiv:EIN_371090"/>
<dbReference type="EMBL" id="KB206332">
    <property type="protein sequence ID" value="ELP92707.1"/>
    <property type="molecule type" value="Genomic_DNA"/>
</dbReference>
<keyword evidence="4" id="KW-1185">Reference proteome</keyword>
<dbReference type="VEuPathDB" id="AmoebaDB:EIN_371090"/>
<dbReference type="AlphaFoldDB" id="A0A0A1UGJ2"/>
<dbReference type="CDD" id="cd00159">
    <property type="entry name" value="RhoGAP"/>
    <property type="match status" value="1"/>
</dbReference>
<dbReference type="PANTHER" id="PTHR23179">
    <property type="entry name" value="T-CELL ACTIVATION RHO GTPASE ACTIVATING PROTEIN-RELATED"/>
    <property type="match status" value="1"/>
</dbReference>
<dbReference type="PROSITE" id="PS50238">
    <property type="entry name" value="RHOGAP"/>
    <property type="match status" value="1"/>
</dbReference>
<dbReference type="RefSeq" id="XP_004259478.1">
    <property type="nucleotide sequence ID" value="XM_004259430.1"/>
</dbReference>
<dbReference type="SMART" id="SM00324">
    <property type="entry name" value="RhoGAP"/>
    <property type="match status" value="1"/>
</dbReference>
<accession>A0A0A1UGJ2</accession>
<dbReference type="OMA" id="ESDQNER"/>
<dbReference type="PANTHER" id="PTHR23179:SF3">
    <property type="entry name" value="RHO GTPASE-ACTIVATING PROTEIN 20"/>
    <property type="match status" value="1"/>
</dbReference>
<evidence type="ECO:0000313" key="3">
    <source>
        <dbReference type="EMBL" id="ELP92707.1"/>
    </source>
</evidence>
<feature type="domain" description="Rho-GAP" evidence="2">
    <location>
        <begin position="194"/>
        <end position="393"/>
    </location>
</feature>
<protein>
    <recommendedName>
        <fullName evidence="2">Rho-GAP domain-containing protein</fullName>
    </recommendedName>
</protein>
<dbReference type="GO" id="GO:0007165">
    <property type="term" value="P:signal transduction"/>
    <property type="evidence" value="ECO:0007669"/>
    <property type="project" value="InterPro"/>
</dbReference>
<reference evidence="3 4" key="1">
    <citation type="submission" date="2012-10" db="EMBL/GenBank/DDBJ databases">
        <authorList>
            <person name="Zafar N."/>
            <person name="Inman J."/>
            <person name="Hall N."/>
            <person name="Lorenzi H."/>
            <person name="Caler E."/>
        </authorList>
    </citation>
    <scope>NUCLEOTIDE SEQUENCE [LARGE SCALE GENOMIC DNA]</scope>
    <source>
        <strain evidence="3 4">IP1</strain>
    </source>
</reference>
<dbReference type="InterPro" id="IPR000198">
    <property type="entry name" value="RhoGAP_dom"/>
</dbReference>
<proteinExistence type="predicted"/>
<evidence type="ECO:0000313" key="4">
    <source>
        <dbReference type="Proteomes" id="UP000014680"/>
    </source>
</evidence>
<dbReference type="Proteomes" id="UP000014680">
    <property type="component" value="Unassembled WGS sequence"/>
</dbReference>
<dbReference type="GO" id="GO:0005096">
    <property type="term" value="F:GTPase activator activity"/>
    <property type="evidence" value="ECO:0007669"/>
    <property type="project" value="TreeGrafter"/>
</dbReference>
<feature type="region of interest" description="Disordered" evidence="1">
    <location>
        <begin position="466"/>
        <end position="533"/>
    </location>
</feature>
<gene>
    <name evidence="3" type="ORF">EIN_371090</name>
</gene>
<dbReference type="SUPFAM" id="SSF48350">
    <property type="entry name" value="GTPase activation domain, GAP"/>
    <property type="match status" value="1"/>
</dbReference>
<evidence type="ECO:0000256" key="1">
    <source>
        <dbReference type="SAM" id="MobiDB-lite"/>
    </source>
</evidence>
<dbReference type="OrthoDB" id="27389at2759"/>
<feature type="compositionally biased region" description="Basic and acidic residues" evidence="1">
    <location>
        <begin position="466"/>
        <end position="503"/>
    </location>
</feature>
<feature type="compositionally biased region" description="Polar residues" evidence="1">
    <location>
        <begin position="524"/>
        <end position="533"/>
    </location>
</feature>
<sequence length="533" mass="61313">MKKKSSDMETVDSKRLQLPKLSVFWDKHRAFLSSANSKLQELTDLLKSYSSFLTENIDQAFVPQGNKGVAEPIVSGLQFLVTNLDALQQDILSTVGKTEEMTFDLKQLKKLFEKTKNQETLTTAFYNFTTKSSFEIPLLYVNFFNSFYNFGTTVDVYFSCNDKLNAVKEKSRNEKQNFVITSVAPQRNVSYCGTKLKEILELEGRLPTQLPQVIETMINYLYTKGCGTYGIFRDTTQKMKIEVDDIYHRMGITDFEDLPPEVVANVLKKFLREMKEKIFPYEVTSWMLKEWQKTRGSIQCHDERFKLIQKAIEKLSEENTTVLKSLLKLCCKIDSLSDSNGMSFKNLAVCFSPVLLTFYKDEKNTNNKEIINNDVVWGIEVVTFLLCEYSHLFPTEVDENVMRLSMKLSRKNVVTLTQLMKDEDVVLRAISNNNEKKKLETKEVVTSHGKSLSEGNEMKMEAYEVERKARSDGNEEKSDLDGIDKEEKEEFHSNTDGVLKSDEILQELPPLPPPRKRGKIQNDLLVTQPTEVI</sequence>
<organism evidence="3 4">
    <name type="scientific">Entamoeba invadens IP1</name>
    <dbReference type="NCBI Taxonomy" id="370355"/>
    <lineage>
        <taxon>Eukaryota</taxon>
        <taxon>Amoebozoa</taxon>
        <taxon>Evosea</taxon>
        <taxon>Archamoebae</taxon>
        <taxon>Mastigamoebida</taxon>
        <taxon>Entamoebidae</taxon>
        <taxon>Entamoeba</taxon>
    </lineage>
</organism>
<dbReference type="InterPro" id="IPR008936">
    <property type="entry name" value="Rho_GTPase_activation_prot"/>
</dbReference>
<dbReference type="Pfam" id="PF00620">
    <property type="entry name" value="RhoGAP"/>
    <property type="match status" value="1"/>
</dbReference>